<proteinExistence type="predicted"/>
<dbReference type="InterPro" id="IPR032675">
    <property type="entry name" value="LRR_dom_sf"/>
</dbReference>
<dbReference type="AlphaFoldDB" id="K0RIL1"/>
<dbReference type="SMART" id="SM00368">
    <property type="entry name" value="LRR_RI"/>
    <property type="match status" value="2"/>
</dbReference>
<dbReference type="Proteomes" id="UP000266841">
    <property type="component" value="Unassembled WGS sequence"/>
</dbReference>
<dbReference type="Pfam" id="PF13516">
    <property type="entry name" value="LRR_6"/>
    <property type="match status" value="2"/>
</dbReference>
<name>K0RIL1_THAOC</name>
<protein>
    <submittedName>
        <fullName evidence="1">Uncharacterized protein</fullName>
    </submittedName>
</protein>
<evidence type="ECO:0000313" key="2">
    <source>
        <dbReference type="Proteomes" id="UP000266841"/>
    </source>
</evidence>
<evidence type="ECO:0000313" key="1">
    <source>
        <dbReference type="EMBL" id="EJK48696.1"/>
    </source>
</evidence>
<reference evidence="1 2" key="1">
    <citation type="journal article" date="2012" name="Genome Biol.">
        <title>Genome and low-iron response of an oceanic diatom adapted to chronic iron limitation.</title>
        <authorList>
            <person name="Lommer M."/>
            <person name="Specht M."/>
            <person name="Roy A.S."/>
            <person name="Kraemer L."/>
            <person name="Andreson R."/>
            <person name="Gutowska M.A."/>
            <person name="Wolf J."/>
            <person name="Bergner S.V."/>
            <person name="Schilhabel M.B."/>
            <person name="Klostermeier U.C."/>
            <person name="Beiko R.G."/>
            <person name="Rosenstiel P."/>
            <person name="Hippler M."/>
            <person name="Laroche J."/>
        </authorList>
    </citation>
    <scope>NUCLEOTIDE SEQUENCE [LARGE SCALE GENOMIC DNA]</scope>
    <source>
        <strain evidence="1 2">CCMP1005</strain>
    </source>
</reference>
<sequence>MDGTWLGGGNGGSIGGTAVVCGVSSLVGGVPVTSLDFEDVERELAGRLTDDHLESMLRLVDAATGLQILKLAGCTNITGSGLRPLRGSRVLRQVDFTLRGNHEAAKEEEEESQLSKEEVVSFLQSLLDGGGGGDAAVKGEGRFVPAGRSWHGAEGRLGPGVRSGKDLICVECESCKDSTCELFHSFSARELYALDAAIFMARMMLILISAPAVKGRCVPPASSSPTVEDTIGNCNKICGDCNPPDFECLWCDCGESEYYGQGRQGQLCEQCCPGVSTTKCTYCRKEKLFLKNYPLPDVPSSHWLGRGLTDEYIAHVTDFLRAMKVATLMLRSSDKEKVKLYQMQFLHHRGFSELINEVENAYAFHRFHQYKTQLRHDDALVPYWQQFTNALKTYDGILDEDFSYENHYYHQQCFRLASIELHPSVIDMLGPALATCITSLSLHDVGRGWVDLAISVIGANSSLKYLSCSANPSRMERAFDLFSSVADHPTLSDLTLRKICSDGAEGYSLFMLAKICLLDGDSGSSKTYRLKFSGNSMSSNGATHIADAIASNSSRLKELDLTSNKLTDTDARAIGQALRSNTTLERLCVQGNDFTQVGVAAIRLGVGEAKFPANNCMVSLSDSDLSEYSDSEV</sequence>
<dbReference type="PANTHER" id="PTHR24114">
    <property type="entry name" value="LEUCINE RICH REPEAT FAMILY PROTEIN"/>
    <property type="match status" value="1"/>
</dbReference>
<comment type="caution">
    <text evidence="1">The sequence shown here is derived from an EMBL/GenBank/DDBJ whole genome shotgun (WGS) entry which is preliminary data.</text>
</comment>
<accession>K0RIL1</accession>
<organism evidence="1 2">
    <name type="scientific">Thalassiosira oceanica</name>
    <name type="common">Marine diatom</name>
    <dbReference type="NCBI Taxonomy" id="159749"/>
    <lineage>
        <taxon>Eukaryota</taxon>
        <taxon>Sar</taxon>
        <taxon>Stramenopiles</taxon>
        <taxon>Ochrophyta</taxon>
        <taxon>Bacillariophyta</taxon>
        <taxon>Coscinodiscophyceae</taxon>
        <taxon>Thalassiosirophycidae</taxon>
        <taxon>Thalassiosirales</taxon>
        <taxon>Thalassiosiraceae</taxon>
        <taxon>Thalassiosira</taxon>
    </lineage>
</organism>
<dbReference type="OrthoDB" id="120976at2759"/>
<gene>
    <name evidence="1" type="ORF">THAOC_32484</name>
</gene>
<dbReference type="EMBL" id="AGNL01045524">
    <property type="protein sequence ID" value="EJK48696.1"/>
    <property type="molecule type" value="Genomic_DNA"/>
</dbReference>
<dbReference type="PANTHER" id="PTHR24114:SF2">
    <property type="entry name" value="F-BOX DOMAIN-CONTAINING PROTEIN-RELATED"/>
    <property type="match status" value="1"/>
</dbReference>
<dbReference type="InterPro" id="IPR001611">
    <property type="entry name" value="Leu-rich_rpt"/>
</dbReference>
<dbReference type="InterPro" id="IPR052394">
    <property type="entry name" value="LRR-containing"/>
</dbReference>
<dbReference type="Gene3D" id="3.80.10.10">
    <property type="entry name" value="Ribonuclease Inhibitor"/>
    <property type="match status" value="1"/>
</dbReference>
<keyword evidence="2" id="KW-1185">Reference proteome</keyword>
<dbReference type="SUPFAM" id="SSF52047">
    <property type="entry name" value="RNI-like"/>
    <property type="match status" value="1"/>
</dbReference>